<dbReference type="PANTHER" id="PTHR47327">
    <property type="entry name" value="FI18240P1-RELATED"/>
    <property type="match status" value="1"/>
</dbReference>
<reference evidence="3" key="1">
    <citation type="journal article" date="2023" name="IScience">
        <title>Live-bearing cockroach genome reveals convergent evolutionary mechanisms linked to viviparity in insects and beyond.</title>
        <authorList>
            <person name="Fouks B."/>
            <person name="Harrison M.C."/>
            <person name="Mikhailova A.A."/>
            <person name="Marchal E."/>
            <person name="English S."/>
            <person name="Carruthers M."/>
            <person name="Jennings E.C."/>
            <person name="Chiamaka E.L."/>
            <person name="Frigard R.A."/>
            <person name="Pippel M."/>
            <person name="Attardo G.M."/>
            <person name="Benoit J.B."/>
            <person name="Bornberg-Bauer E."/>
            <person name="Tobe S.S."/>
        </authorList>
    </citation>
    <scope>NUCLEOTIDE SEQUENCE</scope>
    <source>
        <strain evidence="3">Stay&amp;Tobe</strain>
    </source>
</reference>
<reference evidence="3" key="2">
    <citation type="submission" date="2023-05" db="EMBL/GenBank/DDBJ databases">
        <authorList>
            <person name="Fouks B."/>
        </authorList>
    </citation>
    <scope>NUCLEOTIDE SEQUENCE</scope>
    <source>
        <strain evidence="3">Stay&amp;Tobe</strain>
        <tissue evidence="3">Testes</tissue>
    </source>
</reference>
<dbReference type="Pfam" id="PF00024">
    <property type="entry name" value="PAN_1"/>
    <property type="match status" value="4"/>
</dbReference>
<keyword evidence="4" id="KW-1185">Reference proteome</keyword>
<feature type="region of interest" description="Disordered" evidence="1">
    <location>
        <begin position="135"/>
        <end position="154"/>
    </location>
</feature>
<dbReference type="GO" id="GO:0009653">
    <property type="term" value="P:anatomical structure morphogenesis"/>
    <property type="evidence" value="ECO:0007669"/>
    <property type="project" value="TreeGrafter"/>
</dbReference>
<dbReference type="InterPro" id="IPR052774">
    <property type="entry name" value="Celegans_DevNeuronal_Protein"/>
</dbReference>
<protein>
    <recommendedName>
        <fullName evidence="2">Apple domain-containing protein</fullName>
    </recommendedName>
</protein>
<feature type="domain" description="Apple" evidence="2">
    <location>
        <begin position="251"/>
        <end position="332"/>
    </location>
</feature>
<dbReference type="Gene3D" id="3.50.4.10">
    <property type="entry name" value="Hepatocyte Growth Factor"/>
    <property type="match status" value="4"/>
</dbReference>
<dbReference type="PANTHER" id="PTHR47327:SF1">
    <property type="entry name" value="RE15579P"/>
    <property type="match status" value="1"/>
</dbReference>
<dbReference type="Proteomes" id="UP001233999">
    <property type="component" value="Unassembled WGS sequence"/>
</dbReference>
<dbReference type="SUPFAM" id="SSF57414">
    <property type="entry name" value="Hairpin loop containing domain-like"/>
    <property type="match status" value="4"/>
</dbReference>
<feature type="compositionally biased region" description="Pro residues" evidence="1">
    <location>
        <begin position="143"/>
        <end position="154"/>
    </location>
</feature>
<dbReference type="EMBL" id="JASPKZ010008026">
    <property type="protein sequence ID" value="KAJ9581099.1"/>
    <property type="molecule type" value="Genomic_DNA"/>
</dbReference>
<sequence>MEACLGERHFDCRSAEYDTQTAECRLSSEDRRTRPNDYVDAPSTVEYLGNQCLPPESRCNFKSVPNSYPRYLDIVLSLVSDEMDCERRCYDYTDFICRSFSYYPSGSQCFISGDDRASAGNEALMSRPGTNYYERNCHGGGTPPGPGTPRPTGPGPIPGRCTVGMAEFEKVTGYELQGQRGYSLVREHHPGIAVQCAHLCKNDPLCHGFNLDYNRNECTALEGDSGPTRIDIRQVPGIAYFEGVCLRGSVCGLAWTFERHVNRELRGFTDALFPSKSKTDCEDRCLDERTFICRSASYNYRRKECRLSSHDRFSQPQAFEASLDSDYLENLCSLPPRDRCAYRNLQRDRQLIYTDKSLSAFSDASCQHACDVEREFVCRSYTFLSQTGANTNQCLLSGIAGSGLDNSAFQLLPGALYAETDCRVSHPGHPTIPPPGPSPLPSGPSPSIYPCRYTLTYEKVADFRVVGRDQNQIRTRGDIGISGECLVHCGEMRHRCLAVSIENVRGGRQRCYAIDHSADSEVGLLVSAPELAYFQKICLQ</sequence>
<evidence type="ECO:0000313" key="3">
    <source>
        <dbReference type="EMBL" id="KAJ9581099.1"/>
    </source>
</evidence>
<name>A0AAD8E8Y7_DIPPU</name>
<dbReference type="InterPro" id="IPR003609">
    <property type="entry name" value="Pan_app"/>
</dbReference>
<feature type="domain" description="Apple" evidence="2">
    <location>
        <begin position="161"/>
        <end position="245"/>
    </location>
</feature>
<evidence type="ECO:0000256" key="1">
    <source>
        <dbReference type="SAM" id="MobiDB-lite"/>
    </source>
</evidence>
<feature type="non-terminal residue" evidence="3">
    <location>
        <position position="1"/>
    </location>
</feature>
<evidence type="ECO:0000259" key="2">
    <source>
        <dbReference type="PROSITE" id="PS50948"/>
    </source>
</evidence>
<gene>
    <name evidence="3" type="ORF">L9F63_023720</name>
</gene>
<dbReference type="SMART" id="SM00473">
    <property type="entry name" value="PAN_AP"/>
    <property type="match status" value="4"/>
</dbReference>
<dbReference type="CDD" id="cd01099">
    <property type="entry name" value="PAN_AP_HGF"/>
    <property type="match status" value="2"/>
</dbReference>
<feature type="domain" description="Apple" evidence="2">
    <location>
        <begin position="59"/>
        <end position="137"/>
    </location>
</feature>
<dbReference type="PROSITE" id="PS50948">
    <property type="entry name" value="PAN"/>
    <property type="match status" value="6"/>
</dbReference>
<feature type="domain" description="Apple" evidence="2">
    <location>
        <begin position="1"/>
        <end position="52"/>
    </location>
</feature>
<accession>A0AAD8E8Y7</accession>
<evidence type="ECO:0000313" key="4">
    <source>
        <dbReference type="Proteomes" id="UP001233999"/>
    </source>
</evidence>
<dbReference type="AlphaFoldDB" id="A0AAD8E8Y7"/>
<comment type="caution">
    <text evidence="3">The sequence shown here is derived from an EMBL/GenBank/DDBJ whole genome shotgun (WGS) entry which is preliminary data.</text>
</comment>
<feature type="domain" description="Apple" evidence="2">
    <location>
        <begin position="451"/>
        <end position="538"/>
    </location>
</feature>
<proteinExistence type="predicted"/>
<organism evidence="3 4">
    <name type="scientific">Diploptera punctata</name>
    <name type="common">Pacific beetle cockroach</name>
    <dbReference type="NCBI Taxonomy" id="6984"/>
    <lineage>
        <taxon>Eukaryota</taxon>
        <taxon>Metazoa</taxon>
        <taxon>Ecdysozoa</taxon>
        <taxon>Arthropoda</taxon>
        <taxon>Hexapoda</taxon>
        <taxon>Insecta</taxon>
        <taxon>Pterygota</taxon>
        <taxon>Neoptera</taxon>
        <taxon>Polyneoptera</taxon>
        <taxon>Dictyoptera</taxon>
        <taxon>Blattodea</taxon>
        <taxon>Blaberoidea</taxon>
        <taxon>Blaberidae</taxon>
        <taxon>Diplopterinae</taxon>
        <taxon>Diploptera</taxon>
    </lineage>
</organism>
<feature type="domain" description="Apple" evidence="2">
    <location>
        <begin position="340"/>
        <end position="422"/>
    </location>
</feature>